<name>A0A919DJ29_9ACTN</name>
<sequence>MSADRASEPTPAAGPEPIAAAAVLELITAAAPAPAAVAMALPSNERLLMFMLMTFRPSVATLCASLMPVRPSHGLFMDVNDVHRCVER</sequence>
<evidence type="ECO:0000313" key="2">
    <source>
        <dbReference type="Proteomes" id="UP000603227"/>
    </source>
</evidence>
<accession>A0A919DJ29</accession>
<evidence type="ECO:0000313" key="1">
    <source>
        <dbReference type="EMBL" id="GHE47628.1"/>
    </source>
</evidence>
<dbReference type="EMBL" id="BNAT01000031">
    <property type="protein sequence ID" value="GHE47628.1"/>
    <property type="molecule type" value="Genomic_DNA"/>
</dbReference>
<proteinExistence type="predicted"/>
<comment type="caution">
    <text evidence="1">The sequence shown here is derived from an EMBL/GenBank/DDBJ whole genome shotgun (WGS) entry which is preliminary data.</text>
</comment>
<keyword evidence="2" id="KW-1185">Reference proteome</keyword>
<protein>
    <submittedName>
        <fullName evidence="1">Uncharacterized protein</fullName>
    </submittedName>
</protein>
<organism evidence="1 2">
    <name type="scientific">Streptomyces capitiformicae</name>
    <dbReference type="NCBI Taxonomy" id="2014920"/>
    <lineage>
        <taxon>Bacteria</taxon>
        <taxon>Bacillati</taxon>
        <taxon>Actinomycetota</taxon>
        <taxon>Actinomycetes</taxon>
        <taxon>Kitasatosporales</taxon>
        <taxon>Streptomycetaceae</taxon>
        <taxon>Streptomyces</taxon>
    </lineage>
</organism>
<reference evidence="1" key="2">
    <citation type="submission" date="2020-09" db="EMBL/GenBank/DDBJ databases">
        <authorList>
            <person name="Sun Q."/>
            <person name="Zhou Y."/>
        </authorList>
    </citation>
    <scope>NUCLEOTIDE SEQUENCE</scope>
    <source>
        <strain evidence="1">CGMCC 4.7403</strain>
    </source>
</reference>
<gene>
    <name evidence="1" type="ORF">GCM10017771_68560</name>
</gene>
<dbReference type="Proteomes" id="UP000603227">
    <property type="component" value="Unassembled WGS sequence"/>
</dbReference>
<dbReference type="AlphaFoldDB" id="A0A919DJ29"/>
<reference evidence="1" key="1">
    <citation type="journal article" date="2014" name="Int. J. Syst. Evol. Microbiol.">
        <title>Complete genome sequence of Corynebacterium casei LMG S-19264T (=DSM 44701T), isolated from a smear-ripened cheese.</title>
        <authorList>
            <consortium name="US DOE Joint Genome Institute (JGI-PGF)"/>
            <person name="Walter F."/>
            <person name="Albersmeier A."/>
            <person name="Kalinowski J."/>
            <person name="Ruckert C."/>
        </authorList>
    </citation>
    <scope>NUCLEOTIDE SEQUENCE</scope>
    <source>
        <strain evidence="1">CGMCC 4.7403</strain>
    </source>
</reference>